<sequence length="40" mass="4356">MLSIMATASNLPRLTLLNKRPPGKLPRGPFFAANDTKITC</sequence>
<protein>
    <submittedName>
        <fullName evidence="1">Uncharacterized protein</fullName>
    </submittedName>
</protein>
<evidence type="ECO:0000313" key="1">
    <source>
        <dbReference type="EMBL" id="GAW68138.1"/>
    </source>
</evidence>
<proteinExistence type="predicted"/>
<gene>
    <name evidence="1" type="ORF">GPEL0_01r4331</name>
</gene>
<organism evidence="1 2">
    <name type="scientific">Geoanaerobacter pelophilus</name>
    <dbReference type="NCBI Taxonomy" id="60036"/>
    <lineage>
        <taxon>Bacteria</taxon>
        <taxon>Pseudomonadati</taxon>
        <taxon>Thermodesulfobacteriota</taxon>
        <taxon>Desulfuromonadia</taxon>
        <taxon>Geobacterales</taxon>
        <taxon>Geobacteraceae</taxon>
        <taxon>Geoanaerobacter</taxon>
    </lineage>
</organism>
<keyword evidence="2" id="KW-1185">Reference proteome</keyword>
<accession>A0ABQ0MM29</accession>
<reference evidence="2" key="1">
    <citation type="submission" date="2017-05" db="EMBL/GenBank/DDBJ databases">
        <title>Draft genome sequence of Geobacter pelophilus, a iron(III)-reducing bacteria.</title>
        <authorList>
            <person name="Aoyagi T."/>
            <person name="Koike H."/>
            <person name="Morita T."/>
            <person name="Sato Y."/>
            <person name="Habe H."/>
            <person name="Hori T."/>
        </authorList>
    </citation>
    <scope>NUCLEOTIDE SEQUENCE [LARGE SCALE GENOMIC DNA]</scope>
    <source>
        <strain evidence="2">Drf2</strain>
    </source>
</reference>
<dbReference type="EMBL" id="BDQG01000001">
    <property type="protein sequence ID" value="GAW68138.1"/>
    <property type="molecule type" value="Genomic_DNA"/>
</dbReference>
<name>A0ABQ0MM29_9BACT</name>
<evidence type="ECO:0000313" key="2">
    <source>
        <dbReference type="Proteomes" id="UP000194153"/>
    </source>
</evidence>
<dbReference type="Proteomes" id="UP000194153">
    <property type="component" value="Unassembled WGS sequence"/>
</dbReference>
<comment type="caution">
    <text evidence="1">The sequence shown here is derived from an EMBL/GenBank/DDBJ whole genome shotgun (WGS) entry which is preliminary data.</text>
</comment>